<feature type="region of interest" description="Disordered" evidence="1">
    <location>
        <begin position="430"/>
        <end position="517"/>
    </location>
</feature>
<dbReference type="EMBL" id="QVQW01000018">
    <property type="protein sequence ID" value="RKU45796.1"/>
    <property type="molecule type" value="Genomic_DNA"/>
</dbReference>
<comment type="caution">
    <text evidence="3">The sequence shown here is derived from an EMBL/GenBank/DDBJ whole genome shotgun (WGS) entry which is preliminary data.</text>
</comment>
<proteinExistence type="predicted"/>
<reference evidence="3 4" key="1">
    <citation type="submission" date="2018-08" db="EMBL/GenBank/DDBJ databases">
        <title>Draft genome of the lignicolous fungus Coniochaeta pulveracea.</title>
        <authorList>
            <person name="Borstlap C.J."/>
            <person name="De Witt R.N."/>
            <person name="Botha A."/>
            <person name="Volschenk H."/>
        </authorList>
    </citation>
    <scope>NUCLEOTIDE SEQUENCE [LARGE SCALE GENOMIC DNA]</scope>
    <source>
        <strain evidence="3 4">CAB683</strain>
    </source>
</reference>
<feature type="domain" description="Atos-like conserved" evidence="2">
    <location>
        <begin position="367"/>
        <end position="441"/>
    </location>
</feature>
<dbReference type="AlphaFoldDB" id="A0A420YD41"/>
<dbReference type="PANTHER" id="PTHR13199:SF11">
    <property type="entry name" value="PROTEIN ATOSSA"/>
    <property type="match status" value="1"/>
</dbReference>
<accession>A0A420YD41</accession>
<dbReference type="Proteomes" id="UP000275385">
    <property type="component" value="Unassembled WGS sequence"/>
</dbReference>
<keyword evidence="4" id="KW-1185">Reference proteome</keyword>
<dbReference type="InterPro" id="IPR051506">
    <property type="entry name" value="ATOS_Transcription_Regulators"/>
</dbReference>
<dbReference type="Pfam" id="PF13889">
    <property type="entry name" value="Chromosome_seg"/>
    <property type="match status" value="1"/>
</dbReference>
<protein>
    <recommendedName>
        <fullName evidence="2">Atos-like conserved domain-containing protein</fullName>
    </recommendedName>
</protein>
<organism evidence="3 4">
    <name type="scientific">Coniochaeta pulveracea</name>
    <dbReference type="NCBI Taxonomy" id="177199"/>
    <lineage>
        <taxon>Eukaryota</taxon>
        <taxon>Fungi</taxon>
        <taxon>Dikarya</taxon>
        <taxon>Ascomycota</taxon>
        <taxon>Pezizomycotina</taxon>
        <taxon>Sordariomycetes</taxon>
        <taxon>Sordariomycetidae</taxon>
        <taxon>Coniochaetales</taxon>
        <taxon>Coniochaetaceae</taxon>
        <taxon>Coniochaeta</taxon>
    </lineage>
</organism>
<dbReference type="InterPro" id="IPR025261">
    <property type="entry name" value="Atos-like_cons_dom"/>
</dbReference>
<feature type="region of interest" description="Disordered" evidence="1">
    <location>
        <begin position="59"/>
        <end position="79"/>
    </location>
</feature>
<evidence type="ECO:0000259" key="2">
    <source>
        <dbReference type="SMART" id="SM01177"/>
    </source>
</evidence>
<dbReference type="STRING" id="177199.A0A420YD41"/>
<evidence type="ECO:0000313" key="3">
    <source>
        <dbReference type="EMBL" id="RKU45796.1"/>
    </source>
</evidence>
<dbReference type="SMART" id="SM01177">
    <property type="entry name" value="DUF4210"/>
    <property type="match status" value="1"/>
</dbReference>
<feature type="region of interest" description="Disordered" evidence="1">
    <location>
        <begin position="320"/>
        <end position="359"/>
    </location>
</feature>
<dbReference type="OrthoDB" id="8625101at2759"/>
<name>A0A420YD41_9PEZI</name>
<dbReference type="Pfam" id="PF13915">
    <property type="entry name" value="DUF4210"/>
    <property type="match status" value="1"/>
</dbReference>
<evidence type="ECO:0000256" key="1">
    <source>
        <dbReference type="SAM" id="MobiDB-lite"/>
    </source>
</evidence>
<evidence type="ECO:0000313" key="4">
    <source>
        <dbReference type="Proteomes" id="UP000275385"/>
    </source>
</evidence>
<dbReference type="InterPro" id="IPR033473">
    <property type="entry name" value="Atos-like_C"/>
</dbReference>
<feature type="region of interest" description="Disordered" evidence="1">
    <location>
        <begin position="1"/>
        <end position="28"/>
    </location>
</feature>
<feature type="compositionally biased region" description="Acidic residues" evidence="1">
    <location>
        <begin position="474"/>
        <end position="487"/>
    </location>
</feature>
<feature type="compositionally biased region" description="Polar residues" evidence="1">
    <location>
        <begin position="325"/>
        <end position="338"/>
    </location>
</feature>
<gene>
    <name evidence="3" type="ORF">DL546_004663</name>
</gene>
<dbReference type="PANTHER" id="PTHR13199">
    <property type="entry name" value="GH03947P"/>
    <property type="match status" value="1"/>
</dbReference>
<sequence length="795" mass="87585">MPLLREHAGQHGWARNGPVPAKEDRSGHLDEAALPELNIGGTLHRKVSEESIRTELCEGPLLDSPRPSTPERVSEQETTTVTDRAELIERLKRGESPTWVPSRTFESMVQQQESVLRTPTRSLRQPSTSALLSPVAITPDKDRQDQERLEDRFVEGLSIERPRSALHSGDFTQEQNNIVNPDKRAVNRLEETELPYQTGGGTPWPATSPPRKFIPLDFARRQAAPVRTEAFKSPLSSLSSSLSQGWAYKPPTSPLVQSETNDELIDLALPLHTIDLSTSGSTSDIYRRHTVNFSPSTSRSYAGHCRVPSLRIEGTYPYQAHQPRRSLNSTPTFSLSGPSTPPESVGYPRSRRPSLSSDASPLLHASMVGSYEESILKGRMSTAPSKPLEFLAQIGVLGLGKCKPRLKCPPHVTLPFSAVFYSYPSNAPGRINTEDGPSPYVGQIDLENGLPDPDHESRAKRKVHSRYSDRRPTDDEDALGMEVEDNMADGADNVRRQPSRHKGSRSPRAPPGGSYRIPEQGQLQIIIKNQNKTAVKLFLVPYDLAGMEPGTKTFIRQRLYSTGAIIDGVPGAKEEVGSLPRPILRYLVHLHICCPAKGRFFLYKNMRVVFANRVPDGKEKLRNEVTYPEPRFSPYKPIRVMHPPAPSGPAASLAMDKAYRRRSSGYQFAGHNNRLQLDALDGLGAAKDRETAPTFTFPSSGSGNNLPVEAVPFSVLRSRALSDAASTTSTEAVVQSPNINIGSEGFQSPGPEEQLTRFHKLSRGDARYGENLFMGTSSEPRLGAAEGLLSMKLRS</sequence>